<dbReference type="EMBL" id="MUJZ01035988">
    <property type="protein sequence ID" value="OTF76744.1"/>
    <property type="molecule type" value="Genomic_DNA"/>
</dbReference>
<dbReference type="InterPro" id="IPR000403">
    <property type="entry name" value="PI3/4_kinase_cat_dom"/>
</dbReference>
<dbReference type="PANTHER" id="PTHR10048">
    <property type="entry name" value="PHOSPHATIDYLINOSITOL KINASE"/>
    <property type="match status" value="1"/>
</dbReference>
<dbReference type="GO" id="GO:0005768">
    <property type="term" value="C:endosome"/>
    <property type="evidence" value="ECO:0007669"/>
    <property type="project" value="TreeGrafter"/>
</dbReference>
<dbReference type="EC" id="2.7.1.137" evidence="1"/>
<evidence type="ECO:0000313" key="8">
    <source>
        <dbReference type="EMBL" id="OTF76744.1"/>
    </source>
</evidence>
<dbReference type="GO" id="GO:0005777">
    <property type="term" value="C:peroxisome"/>
    <property type="evidence" value="ECO:0007669"/>
    <property type="project" value="TreeGrafter"/>
</dbReference>
<dbReference type="OrthoDB" id="67688at2759"/>
<dbReference type="GO" id="GO:0048015">
    <property type="term" value="P:phosphatidylinositol-mediated signaling"/>
    <property type="evidence" value="ECO:0007669"/>
    <property type="project" value="TreeGrafter"/>
</dbReference>
<dbReference type="InterPro" id="IPR011009">
    <property type="entry name" value="Kinase-like_dom_sf"/>
</dbReference>
<gene>
    <name evidence="8" type="ORF">BLA29_007905</name>
</gene>
<accession>A0A1Y3B9N6</accession>
<evidence type="ECO:0000313" key="9">
    <source>
        <dbReference type="Proteomes" id="UP000194236"/>
    </source>
</evidence>
<dbReference type="GO" id="GO:0005524">
    <property type="term" value="F:ATP binding"/>
    <property type="evidence" value="ECO:0007669"/>
    <property type="project" value="UniProtKB-KW"/>
</dbReference>
<dbReference type="PROSITE" id="PS00915">
    <property type="entry name" value="PI3_4_KINASE_1"/>
    <property type="match status" value="1"/>
</dbReference>
<protein>
    <recommendedName>
        <fullName evidence="1">phosphatidylinositol 3-kinase</fullName>
        <ecNumber evidence="1">2.7.1.137</ecNumber>
    </recommendedName>
</protein>
<organism evidence="8 9">
    <name type="scientific">Euroglyphus maynei</name>
    <name type="common">Mayne's house dust mite</name>
    <dbReference type="NCBI Taxonomy" id="6958"/>
    <lineage>
        <taxon>Eukaryota</taxon>
        <taxon>Metazoa</taxon>
        <taxon>Ecdysozoa</taxon>
        <taxon>Arthropoda</taxon>
        <taxon>Chelicerata</taxon>
        <taxon>Arachnida</taxon>
        <taxon>Acari</taxon>
        <taxon>Acariformes</taxon>
        <taxon>Sarcoptiformes</taxon>
        <taxon>Astigmata</taxon>
        <taxon>Psoroptidia</taxon>
        <taxon>Analgoidea</taxon>
        <taxon>Pyroglyphidae</taxon>
        <taxon>Pyroglyphinae</taxon>
        <taxon>Euroglyphus</taxon>
    </lineage>
</organism>
<dbReference type="GO" id="GO:0034271">
    <property type="term" value="C:phosphatidylinositol 3-kinase complex, class III, type I"/>
    <property type="evidence" value="ECO:0007669"/>
    <property type="project" value="TreeGrafter"/>
</dbReference>
<dbReference type="PROSITE" id="PS50290">
    <property type="entry name" value="PI3_4_KINASE_3"/>
    <property type="match status" value="1"/>
</dbReference>
<feature type="compositionally biased region" description="Low complexity" evidence="6">
    <location>
        <begin position="272"/>
        <end position="298"/>
    </location>
</feature>
<dbReference type="FunFam" id="3.30.1010.10:FF:000002">
    <property type="entry name" value="Phosphatidylinositol 3-kinase catalytic subunit type 3"/>
    <property type="match status" value="1"/>
</dbReference>
<dbReference type="AlphaFoldDB" id="A0A1Y3B9N6"/>
<dbReference type="GO" id="GO:0006897">
    <property type="term" value="P:endocytosis"/>
    <property type="evidence" value="ECO:0007669"/>
    <property type="project" value="TreeGrafter"/>
</dbReference>
<dbReference type="Pfam" id="PF00454">
    <property type="entry name" value="PI3_PI4_kinase"/>
    <property type="match status" value="1"/>
</dbReference>
<dbReference type="Gene3D" id="3.30.1010.10">
    <property type="entry name" value="Phosphatidylinositol 3-kinase Catalytic Subunit, Chain A, domain 4"/>
    <property type="match status" value="1"/>
</dbReference>
<reference evidence="8 9" key="1">
    <citation type="submission" date="2017-03" db="EMBL/GenBank/DDBJ databases">
        <title>Genome Survey of Euroglyphus maynei.</title>
        <authorList>
            <person name="Arlian L.G."/>
            <person name="Morgan M.S."/>
            <person name="Rider S.D."/>
        </authorList>
    </citation>
    <scope>NUCLEOTIDE SEQUENCE [LARGE SCALE GENOMIC DNA]</scope>
    <source>
        <strain evidence="8">Arlian Lab</strain>
        <tissue evidence="8">Whole body</tissue>
    </source>
</reference>
<keyword evidence="4 8" id="KW-0418">Kinase</keyword>
<evidence type="ECO:0000256" key="6">
    <source>
        <dbReference type="SAM" id="MobiDB-lite"/>
    </source>
</evidence>
<evidence type="ECO:0000256" key="1">
    <source>
        <dbReference type="ARBA" id="ARBA00012073"/>
    </source>
</evidence>
<feature type="region of interest" description="Disordered" evidence="6">
    <location>
        <begin position="272"/>
        <end position="299"/>
    </location>
</feature>
<name>A0A1Y3B9N6_EURMA</name>
<evidence type="ECO:0000256" key="5">
    <source>
        <dbReference type="ARBA" id="ARBA00022840"/>
    </source>
</evidence>
<dbReference type="InterPro" id="IPR015433">
    <property type="entry name" value="PI3/4_kinase"/>
</dbReference>
<comment type="caution">
    <text evidence="8">The sequence shown here is derived from an EMBL/GenBank/DDBJ whole genome shotgun (WGS) entry which is preliminary data.</text>
</comment>
<evidence type="ECO:0000256" key="2">
    <source>
        <dbReference type="ARBA" id="ARBA00022679"/>
    </source>
</evidence>
<dbReference type="GO" id="GO:0016303">
    <property type="term" value="F:1-phosphatidylinositol-3-kinase activity"/>
    <property type="evidence" value="ECO:0007669"/>
    <property type="project" value="UniProtKB-EC"/>
</dbReference>
<dbReference type="GO" id="GO:0034272">
    <property type="term" value="C:phosphatidylinositol 3-kinase complex, class III, type II"/>
    <property type="evidence" value="ECO:0007669"/>
    <property type="project" value="TreeGrafter"/>
</dbReference>
<evidence type="ECO:0000256" key="4">
    <source>
        <dbReference type="ARBA" id="ARBA00022777"/>
    </source>
</evidence>
<dbReference type="GO" id="GO:0000407">
    <property type="term" value="C:phagophore assembly site"/>
    <property type="evidence" value="ECO:0007669"/>
    <property type="project" value="TreeGrafter"/>
</dbReference>
<keyword evidence="5" id="KW-0067">ATP-binding</keyword>
<dbReference type="SUPFAM" id="SSF56112">
    <property type="entry name" value="Protein kinase-like (PK-like)"/>
    <property type="match status" value="1"/>
</dbReference>
<keyword evidence="9" id="KW-1185">Reference proteome</keyword>
<keyword evidence="2" id="KW-0808">Transferase</keyword>
<dbReference type="Proteomes" id="UP000194236">
    <property type="component" value="Unassembled WGS sequence"/>
</dbReference>
<proteinExistence type="predicted"/>
<evidence type="ECO:0000256" key="3">
    <source>
        <dbReference type="ARBA" id="ARBA00022741"/>
    </source>
</evidence>
<keyword evidence="3" id="KW-0547">Nucleotide-binding</keyword>
<dbReference type="InterPro" id="IPR018936">
    <property type="entry name" value="PI3/4_kinase_CS"/>
</dbReference>
<evidence type="ECO:0000259" key="7">
    <source>
        <dbReference type="PROSITE" id="PS50290"/>
    </source>
</evidence>
<dbReference type="PANTHER" id="PTHR10048:SF7">
    <property type="entry name" value="PHOSPHATIDYLINOSITOL 3-KINASE CATALYTIC SUBUNIT TYPE 3"/>
    <property type="match status" value="1"/>
</dbReference>
<dbReference type="GO" id="GO:0000045">
    <property type="term" value="P:autophagosome assembly"/>
    <property type="evidence" value="ECO:0007669"/>
    <property type="project" value="TreeGrafter"/>
</dbReference>
<sequence length="325" mass="36622">MSSVVSNSYLVPPPPPSIIEWENEQQQQQQQQQQKQPSVNELSGSYSITNVMDMYMIMMRRFSTRLLCGTQEMIARRHFLLRQQDFVVKLVEIMKEVARESGNRMKKIEKLQSILESPEPQFRFNFNKNDPLPLPLNPNIRIIGVATKEVMLYKSATMPAKLGFITTNGEIFWTIFKNGDDLRQDDLVLQMINLMDKLLRKENLDLKLTPYRVLACSSKHGFVQFIDSLSVAEVISNEGSIHNYLRKISQHNSTPTITSTSSINDFQLVSTGTSTTSGGRQRGTTNTGSPLLSSPSGSMNQTGISSEIMDAYIKSCGKMIIIDIG</sequence>
<feature type="domain" description="PI3K/PI4K catalytic" evidence="7">
    <location>
        <begin position="146"/>
        <end position="325"/>
    </location>
</feature>